<accession>A0ABT3PM23</accession>
<keyword evidence="1" id="KW-0472">Membrane</keyword>
<organism evidence="2 3">
    <name type="scientific">Fodinibius salsisoli</name>
    <dbReference type="NCBI Taxonomy" id="2820877"/>
    <lineage>
        <taxon>Bacteria</taxon>
        <taxon>Pseudomonadati</taxon>
        <taxon>Balneolota</taxon>
        <taxon>Balneolia</taxon>
        <taxon>Balneolales</taxon>
        <taxon>Balneolaceae</taxon>
        <taxon>Fodinibius</taxon>
    </lineage>
</organism>
<name>A0ABT3PM23_9BACT</name>
<reference evidence="2 3" key="1">
    <citation type="submission" date="2021-03" db="EMBL/GenBank/DDBJ databases">
        <title>Aliifodinibius sp. nov., a new bacterium isolated from saline soil.</title>
        <authorList>
            <person name="Galisteo C."/>
            <person name="De La Haba R."/>
            <person name="Sanchez-Porro C."/>
            <person name="Ventosa A."/>
        </authorList>
    </citation>
    <scope>NUCLEOTIDE SEQUENCE [LARGE SCALE GENOMIC DNA]</scope>
    <source>
        <strain evidence="2 3">1BSP15-2V2</strain>
    </source>
</reference>
<sequence length="549" mass="63568">MGTKEYIGLSLDGDLLKIARIRKKKKRWTLTHLDRVELKVSVDKERHDNRSKEMAKEYDEDFHFGIDHHYDEESQSAEDLSRLLNADKETNGSNNDSFHGNVLLLKEALEDISTKKVNIGTVIRPGDTNIQVLKDKNYGELKSKDLQAQIESHLKKVYGYLPDSDRYTYSIRKDGSLLLFSNIEESYLLKVLEDTRQVYSGKIKHLQMLPDETILATLVNKTYDLDAEEITCVIHQAYNRSRVFFMKGNQILQVIPPVEEGRNSSNVLPVIFSKMLFQLETGEISGLDRIILTNNDFHEASVNYFKRQFSDVKVEEFTFAPAHIEIPEHLKSVSGFFTSAIGMAWATAEPKDAEFSDYSLLPADIRERQNTLKLRWHGYLMIFLLLITPLVWNYLYQGKQQQITDLNNELFHTDIKIMNLEPVVAEANEIQRLYNAEQTKLELLSDLSTGTDYWSQNLKTLNDGLANIRRVWINSYKYVDDGYLMQGYSMSRERIPMVTNLFKRADLQAVTVVEMRDLRLYKFSIKVYYNFTDDLGGKEDNPPKNNTDN</sequence>
<gene>
    <name evidence="2" type="ORF">J6I44_08085</name>
</gene>
<evidence type="ECO:0000256" key="1">
    <source>
        <dbReference type="SAM" id="Phobius"/>
    </source>
</evidence>
<proteinExistence type="predicted"/>
<dbReference type="RefSeq" id="WP_265765545.1">
    <property type="nucleotide sequence ID" value="NZ_JAGGJA010000004.1"/>
</dbReference>
<dbReference type="EMBL" id="JAGGJA010000004">
    <property type="protein sequence ID" value="MCW9706813.1"/>
    <property type="molecule type" value="Genomic_DNA"/>
</dbReference>
<protein>
    <submittedName>
        <fullName evidence="2">PilN domain-containing protein</fullName>
    </submittedName>
</protein>
<keyword evidence="1" id="KW-1133">Transmembrane helix</keyword>
<feature type="transmembrane region" description="Helical" evidence="1">
    <location>
        <begin position="376"/>
        <end position="396"/>
    </location>
</feature>
<keyword evidence="1" id="KW-0812">Transmembrane</keyword>
<comment type="caution">
    <text evidence="2">The sequence shown here is derived from an EMBL/GenBank/DDBJ whole genome shotgun (WGS) entry which is preliminary data.</text>
</comment>
<evidence type="ECO:0000313" key="2">
    <source>
        <dbReference type="EMBL" id="MCW9706813.1"/>
    </source>
</evidence>
<dbReference type="Proteomes" id="UP001207918">
    <property type="component" value="Unassembled WGS sequence"/>
</dbReference>
<keyword evidence="3" id="KW-1185">Reference proteome</keyword>
<evidence type="ECO:0000313" key="3">
    <source>
        <dbReference type="Proteomes" id="UP001207918"/>
    </source>
</evidence>